<keyword evidence="3" id="KW-0328">Glycosyltransferase</keyword>
<evidence type="ECO:0000256" key="1">
    <source>
        <dbReference type="ARBA" id="ARBA00009995"/>
    </source>
</evidence>
<evidence type="ECO:0000256" key="2">
    <source>
        <dbReference type="ARBA" id="ARBA00022679"/>
    </source>
</evidence>
<dbReference type="PANTHER" id="PTHR48047">
    <property type="entry name" value="GLYCOSYLTRANSFERASE"/>
    <property type="match status" value="1"/>
</dbReference>
<comment type="similarity">
    <text evidence="1 3">Belongs to the UDP-glycosyltransferase family.</text>
</comment>
<dbReference type="CDD" id="cd03784">
    <property type="entry name" value="GT1_Gtf-like"/>
    <property type="match status" value="1"/>
</dbReference>
<dbReference type="EC" id="2.4.1.-" evidence="4"/>
<accession>A0A8J5GEB7</accession>
<dbReference type="FunFam" id="3.40.50.2000:FF:000056">
    <property type="entry name" value="Glycosyltransferase"/>
    <property type="match status" value="1"/>
</dbReference>
<evidence type="ECO:0000313" key="6">
    <source>
        <dbReference type="Proteomes" id="UP000734854"/>
    </source>
</evidence>
<keyword evidence="6" id="KW-1185">Reference proteome</keyword>
<dbReference type="GO" id="GO:0035251">
    <property type="term" value="F:UDP-glucosyltransferase activity"/>
    <property type="evidence" value="ECO:0007669"/>
    <property type="project" value="TreeGrafter"/>
</dbReference>
<sequence>MAEAEQRNHLLVVPFPAPSHMLPLLDLAYFLSSSFGFAVTVVVTPKNLPCLSPLLSRAPAVSPLVLPFPGDSDLPPGVEDAQGLRFPHVNTLLRALGGLHGPILRWAEEAAAAYLPVSAVLSDFFLGWTHRLAADLGVPRLVFSPSGAAALAVQHSLWRRLPQRTNFDDAEELIPFPSVPRSPLYPWRQLPTLFKIFKQGDRLSEFVRDGFLGNIDSWAFVINTFSELEKPYLDHLRDDLGHERVWAVGPLSLVGGGSTTERDAAVEELFAWLDSCIEASVVYVAFGSLAVLPPAQVSALAAGLEKSGARFVWAAKGVEETIPERFEERVAGRGRVLRGWAPQTAILSHPAVGAFLSHCGWNSVLEAVAAGVPVLTWPISADQYTNARLLKEELGMGTVAYEGGEPAPDPTELARVSVVRWARPRGSRPATVYDLAKRPRSALAVRPLGSVEDWDLFDVSAELSVMDPQLGVLPARLEQRKQDPPQPPL</sequence>
<protein>
    <recommendedName>
        <fullName evidence="4">Glycosyltransferase</fullName>
        <ecNumber evidence="4">2.4.1.-</ecNumber>
    </recommendedName>
</protein>
<dbReference type="AlphaFoldDB" id="A0A8J5GEB7"/>
<evidence type="ECO:0000256" key="4">
    <source>
        <dbReference type="RuleBase" id="RU362057"/>
    </source>
</evidence>
<dbReference type="EMBL" id="JACMSC010000011">
    <property type="protein sequence ID" value="KAG6502042.1"/>
    <property type="molecule type" value="Genomic_DNA"/>
</dbReference>
<evidence type="ECO:0000313" key="5">
    <source>
        <dbReference type="EMBL" id="KAG6502042.1"/>
    </source>
</evidence>
<keyword evidence="2 3" id="KW-0808">Transferase</keyword>
<name>A0A8J5GEB7_ZINOF</name>
<dbReference type="Gene3D" id="3.40.50.2000">
    <property type="entry name" value="Glycogen Phosphorylase B"/>
    <property type="match status" value="2"/>
</dbReference>
<dbReference type="InterPro" id="IPR002213">
    <property type="entry name" value="UDP_glucos_trans"/>
</dbReference>
<reference evidence="5 6" key="1">
    <citation type="submission" date="2020-08" db="EMBL/GenBank/DDBJ databases">
        <title>Plant Genome Project.</title>
        <authorList>
            <person name="Zhang R.-G."/>
        </authorList>
    </citation>
    <scope>NUCLEOTIDE SEQUENCE [LARGE SCALE GENOMIC DNA]</scope>
    <source>
        <tissue evidence="5">Rhizome</tissue>
    </source>
</reference>
<evidence type="ECO:0000256" key="3">
    <source>
        <dbReference type="RuleBase" id="RU003718"/>
    </source>
</evidence>
<dbReference type="Pfam" id="PF00201">
    <property type="entry name" value="UDPGT"/>
    <property type="match status" value="1"/>
</dbReference>
<dbReference type="InterPro" id="IPR035595">
    <property type="entry name" value="UDP_glycos_trans_CS"/>
</dbReference>
<dbReference type="PROSITE" id="PS00375">
    <property type="entry name" value="UDPGT"/>
    <property type="match status" value="1"/>
</dbReference>
<dbReference type="PANTHER" id="PTHR48047:SF8">
    <property type="entry name" value="FLAVONOL 3-O-GLUCOSYLTRANSFERASE UGT89B1"/>
    <property type="match status" value="1"/>
</dbReference>
<dbReference type="Proteomes" id="UP000734854">
    <property type="component" value="Unassembled WGS sequence"/>
</dbReference>
<gene>
    <name evidence="5" type="ORF">ZIOFF_041929</name>
</gene>
<comment type="caution">
    <text evidence="5">The sequence shown here is derived from an EMBL/GenBank/DDBJ whole genome shotgun (WGS) entry which is preliminary data.</text>
</comment>
<proteinExistence type="inferred from homology"/>
<organism evidence="5 6">
    <name type="scientific">Zingiber officinale</name>
    <name type="common">Ginger</name>
    <name type="synonym">Amomum zingiber</name>
    <dbReference type="NCBI Taxonomy" id="94328"/>
    <lineage>
        <taxon>Eukaryota</taxon>
        <taxon>Viridiplantae</taxon>
        <taxon>Streptophyta</taxon>
        <taxon>Embryophyta</taxon>
        <taxon>Tracheophyta</taxon>
        <taxon>Spermatophyta</taxon>
        <taxon>Magnoliopsida</taxon>
        <taxon>Liliopsida</taxon>
        <taxon>Zingiberales</taxon>
        <taxon>Zingiberaceae</taxon>
        <taxon>Zingiber</taxon>
    </lineage>
</organism>
<dbReference type="SUPFAM" id="SSF53756">
    <property type="entry name" value="UDP-Glycosyltransferase/glycogen phosphorylase"/>
    <property type="match status" value="1"/>
</dbReference>